<name>A0A520MP01_9GAMM</name>
<keyword evidence="5 8" id="KW-0233">DNA recombination</keyword>
<evidence type="ECO:0000256" key="2">
    <source>
        <dbReference type="ARBA" id="ARBA00007452"/>
    </source>
</evidence>
<evidence type="ECO:0000256" key="1">
    <source>
        <dbReference type="ARBA" id="ARBA00003065"/>
    </source>
</evidence>
<comment type="caution">
    <text evidence="10">The sequence shown here is derived from an EMBL/GenBank/DDBJ whole genome shotgun (WGS) entry which is preliminary data.</text>
</comment>
<sequence>MVKTDSEVGFVLHTRPYRETSLLVDLFTKNYGRVRCVAKGYRKPNKKGVTRALFPYTEHQFSWQGRGDLKTLTQADATQSPLFLQGECLFTGLYVNELFFRLLHEHDPHEDLYDQYQQYFAHMSSGQLSELKLRQLEMSLLEELGYGLAIDTDAESGEYLDADKLYKYIPEEGLMECSNQSTEMAGVFRGSDLVALSEGKFDRKSVILTAKQLLRGVIDFYLDGRKLHSRELYRQHLANSAAQD</sequence>
<dbReference type="NCBIfam" id="TIGR00613">
    <property type="entry name" value="reco"/>
    <property type="match status" value="1"/>
</dbReference>
<dbReference type="PANTHER" id="PTHR33991:SF1">
    <property type="entry name" value="DNA REPAIR PROTEIN RECO"/>
    <property type="match status" value="1"/>
</dbReference>
<dbReference type="InterPro" id="IPR022572">
    <property type="entry name" value="DNA_rep/recomb_RecO_N"/>
</dbReference>
<dbReference type="InterPro" id="IPR003717">
    <property type="entry name" value="RecO"/>
</dbReference>
<dbReference type="Gene3D" id="1.20.1440.120">
    <property type="entry name" value="Recombination protein O, C-terminal domain"/>
    <property type="match status" value="1"/>
</dbReference>
<keyword evidence="6 8" id="KW-0234">DNA repair</keyword>
<dbReference type="SUPFAM" id="SSF50249">
    <property type="entry name" value="Nucleic acid-binding proteins"/>
    <property type="match status" value="1"/>
</dbReference>
<dbReference type="Pfam" id="PF11967">
    <property type="entry name" value="RecO_N"/>
    <property type="match status" value="1"/>
</dbReference>
<evidence type="ECO:0000256" key="3">
    <source>
        <dbReference type="ARBA" id="ARBA00021310"/>
    </source>
</evidence>
<dbReference type="SUPFAM" id="SSF57863">
    <property type="entry name" value="ArfGap/RecO-like zinc finger"/>
    <property type="match status" value="1"/>
</dbReference>
<dbReference type="GO" id="GO:0006310">
    <property type="term" value="P:DNA recombination"/>
    <property type="evidence" value="ECO:0007669"/>
    <property type="project" value="UniProtKB-UniRule"/>
</dbReference>
<dbReference type="InterPro" id="IPR042242">
    <property type="entry name" value="RecO_C"/>
</dbReference>
<dbReference type="InterPro" id="IPR012340">
    <property type="entry name" value="NA-bd_OB-fold"/>
</dbReference>
<evidence type="ECO:0000313" key="11">
    <source>
        <dbReference type="Proteomes" id="UP000315889"/>
    </source>
</evidence>
<comment type="function">
    <text evidence="1 8">Involved in DNA repair and RecF pathway recombination.</text>
</comment>
<dbReference type="GO" id="GO:0043590">
    <property type="term" value="C:bacterial nucleoid"/>
    <property type="evidence" value="ECO:0007669"/>
    <property type="project" value="TreeGrafter"/>
</dbReference>
<evidence type="ECO:0000259" key="9">
    <source>
        <dbReference type="Pfam" id="PF11967"/>
    </source>
</evidence>
<dbReference type="AlphaFoldDB" id="A0A520MP01"/>
<evidence type="ECO:0000256" key="8">
    <source>
        <dbReference type="HAMAP-Rule" id="MF_00201"/>
    </source>
</evidence>
<organism evidence="10 11">
    <name type="scientific">SAR92 clade bacterium</name>
    <dbReference type="NCBI Taxonomy" id="2315479"/>
    <lineage>
        <taxon>Bacteria</taxon>
        <taxon>Pseudomonadati</taxon>
        <taxon>Pseudomonadota</taxon>
        <taxon>Gammaproteobacteria</taxon>
        <taxon>Cellvibrionales</taxon>
        <taxon>Porticoccaceae</taxon>
        <taxon>SAR92 clade</taxon>
    </lineage>
</organism>
<dbReference type="HAMAP" id="MF_00201">
    <property type="entry name" value="RecO"/>
    <property type="match status" value="1"/>
</dbReference>
<dbReference type="Proteomes" id="UP000315889">
    <property type="component" value="Unassembled WGS sequence"/>
</dbReference>
<dbReference type="EMBL" id="SHBP01000001">
    <property type="protein sequence ID" value="RZO22937.1"/>
    <property type="molecule type" value="Genomic_DNA"/>
</dbReference>
<comment type="similarity">
    <text evidence="2 8">Belongs to the RecO family.</text>
</comment>
<gene>
    <name evidence="8 10" type="primary">recO</name>
    <name evidence="10" type="ORF">EVB03_00825</name>
</gene>
<dbReference type="Pfam" id="PF02565">
    <property type="entry name" value="RecO_C"/>
    <property type="match status" value="1"/>
</dbReference>
<evidence type="ECO:0000256" key="7">
    <source>
        <dbReference type="ARBA" id="ARBA00033409"/>
    </source>
</evidence>
<keyword evidence="4 8" id="KW-0227">DNA damage</keyword>
<dbReference type="GO" id="GO:0006302">
    <property type="term" value="P:double-strand break repair"/>
    <property type="evidence" value="ECO:0007669"/>
    <property type="project" value="TreeGrafter"/>
</dbReference>
<reference evidence="10 11" key="1">
    <citation type="submission" date="2019-02" db="EMBL/GenBank/DDBJ databases">
        <title>Prokaryotic population dynamics and viral predation in marine succession experiment using metagenomics: the confinement effect.</title>
        <authorList>
            <person name="Haro-Moreno J.M."/>
            <person name="Rodriguez-Valera F."/>
            <person name="Lopez-Perez M."/>
        </authorList>
    </citation>
    <scope>NUCLEOTIDE SEQUENCE [LARGE SCALE GENOMIC DNA]</scope>
    <source>
        <strain evidence="10">MED-G170</strain>
    </source>
</reference>
<evidence type="ECO:0000256" key="4">
    <source>
        <dbReference type="ARBA" id="ARBA00022763"/>
    </source>
</evidence>
<protein>
    <recommendedName>
        <fullName evidence="3 8">DNA repair protein RecO</fullName>
    </recommendedName>
    <alternativeName>
        <fullName evidence="7 8">Recombination protein O</fullName>
    </alternativeName>
</protein>
<dbReference type="InterPro" id="IPR037278">
    <property type="entry name" value="ARFGAP/RecO"/>
</dbReference>
<dbReference type="Gene3D" id="2.40.50.140">
    <property type="entry name" value="Nucleic acid-binding proteins"/>
    <property type="match status" value="1"/>
</dbReference>
<accession>A0A520MP01</accession>
<evidence type="ECO:0000313" key="10">
    <source>
        <dbReference type="EMBL" id="RZO22937.1"/>
    </source>
</evidence>
<proteinExistence type="inferred from homology"/>
<evidence type="ECO:0000256" key="6">
    <source>
        <dbReference type="ARBA" id="ARBA00023204"/>
    </source>
</evidence>
<dbReference type="PANTHER" id="PTHR33991">
    <property type="entry name" value="DNA REPAIR PROTEIN RECO"/>
    <property type="match status" value="1"/>
</dbReference>
<feature type="domain" description="DNA replication/recombination mediator RecO N-terminal" evidence="9">
    <location>
        <begin position="8"/>
        <end position="80"/>
    </location>
</feature>
<evidence type="ECO:0000256" key="5">
    <source>
        <dbReference type="ARBA" id="ARBA00023172"/>
    </source>
</evidence>